<dbReference type="AlphaFoldDB" id="A0A8S3QMV8"/>
<dbReference type="Proteomes" id="UP000683360">
    <property type="component" value="Unassembled WGS sequence"/>
</dbReference>
<evidence type="ECO:0000259" key="7">
    <source>
        <dbReference type="PROSITE" id="PS50835"/>
    </source>
</evidence>
<keyword evidence="2" id="KW-0472">Membrane</keyword>
<keyword evidence="4" id="KW-0325">Glycoprotein</keyword>
<dbReference type="EMBL" id="CAJPWZ010000533">
    <property type="protein sequence ID" value="CAG2195789.1"/>
    <property type="molecule type" value="Genomic_DNA"/>
</dbReference>
<keyword evidence="3" id="KW-1015">Disulfide bond</keyword>
<proteinExistence type="predicted"/>
<dbReference type="GO" id="GO:0005911">
    <property type="term" value="C:cell-cell junction"/>
    <property type="evidence" value="ECO:0007669"/>
    <property type="project" value="TreeGrafter"/>
</dbReference>
<accession>A0A8S3QMV8</accession>
<feature type="domain" description="Ig-like" evidence="7">
    <location>
        <begin position="366"/>
        <end position="451"/>
    </location>
</feature>
<evidence type="ECO:0000256" key="1">
    <source>
        <dbReference type="ARBA" id="ARBA00004479"/>
    </source>
</evidence>
<dbReference type="PANTHER" id="PTHR11640:SF164">
    <property type="entry name" value="MAM DOMAIN-CONTAINING GLYCOSYLPHOSPHATIDYLINOSITOL ANCHOR PROTEIN 1"/>
    <property type="match status" value="1"/>
</dbReference>
<dbReference type="PANTHER" id="PTHR11640">
    <property type="entry name" value="NEPHRIN"/>
    <property type="match status" value="1"/>
</dbReference>
<evidence type="ECO:0000313" key="9">
    <source>
        <dbReference type="Proteomes" id="UP000683360"/>
    </source>
</evidence>
<dbReference type="InterPro" id="IPR036691">
    <property type="entry name" value="Endo/exonu/phosph_ase_sf"/>
</dbReference>
<evidence type="ECO:0000256" key="4">
    <source>
        <dbReference type="ARBA" id="ARBA00023180"/>
    </source>
</evidence>
<dbReference type="GO" id="GO:0050839">
    <property type="term" value="F:cell adhesion molecule binding"/>
    <property type="evidence" value="ECO:0007669"/>
    <property type="project" value="TreeGrafter"/>
</dbReference>
<dbReference type="GO" id="GO:0098609">
    <property type="term" value="P:cell-cell adhesion"/>
    <property type="evidence" value="ECO:0007669"/>
    <property type="project" value="TreeGrafter"/>
</dbReference>
<dbReference type="InterPro" id="IPR051275">
    <property type="entry name" value="Cell_adhesion_signaling"/>
</dbReference>
<protein>
    <recommendedName>
        <fullName evidence="7">Ig-like domain-containing protein</fullName>
    </recommendedName>
</protein>
<evidence type="ECO:0000313" key="8">
    <source>
        <dbReference type="EMBL" id="CAG2195789.1"/>
    </source>
</evidence>
<dbReference type="Gene3D" id="2.60.40.10">
    <property type="entry name" value="Immunoglobulins"/>
    <property type="match status" value="1"/>
</dbReference>
<keyword evidence="5" id="KW-0393">Immunoglobulin domain</keyword>
<dbReference type="GO" id="GO:0005886">
    <property type="term" value="C:plasma membrane"/>
    <property type="evidence" value="ECO:0007669"/>
    <property type="project" value="TreeGrafter"/>
</dbReference>
<evidence type="ECO:0000256" key="2">
    <source>
        <dbReference type="ARBA" id="ARBA00023136"/>
    </source>
</evidence>
<comment type="caution">
    <text evidence="8">The sequence shown here is derived from an EMBL/GenBank/DDBJ whole genome shotgun (WGS) entry which is preliminary data.</text>
</comment>
<evidence type="ECO:0000256" key="3">
    <source>
        <dbReference type="ARBA" id="ARBA00023157"/>
    </source>
</evidence>
<gene>
    <name evidence="8" type="ORF">MEDL_10677</name>
</gene>
<dbReference type="OrthoDB" id="8052050at2759"/>
<feature type="region of interest" description="Disordered" evidence="6">
    <location>
        <begin position="240"/>
        <end position="259"/>
    </location>
</feature>
<comment type="subcellular location">
    <subcellularLocation>
        <location evidence="1">Membrane</location>
        <topology evidence="1">Single-pass type I membrane protein</topology>
    </subcellularLocation>
</comment>
<dbReference type="InterPro" id="IPR036179">
    <property type="entry name" value="Ig-like_dom_sf"/>
</dbReference>
<keyword evidence="9" id="KW-1185">Reference proteome</keyword>
<feature type="domain" description="Ig-like" evidence="7">
    <location>
        <begin position="274"/>
        <end position="360"/>
    </location>
</feature>
<sequence length="461" mass="52268">MGDFNSRTSRDPDFIDLEYDEFSGMLDIENTCINTLHNLCLPIQRKSMDVKKNNFGNYLLDFCKYNNMLIVNGRIGDNSGHFTCKNASVVDYNICSPCFLKLIENFSVLETNTLFSDIHNPLSLTVKAEVVENKVVVDEPSHEKIKDWESTKTADFIDNIDGEKVNEILTQLVNMVDNATINETTINTAVESISNLLTDAAKSTFGTYTQQKLNPNLQKYKKASKPWFDDDCKEARKTYKSSKRKLRRNRSQLQEAETKSLEKKYKRTMDKMAPWNITIKNVHTGVLQGKENQPLVLNCSVNSGIPKESIMWYKGSSLLGKGGPGNYALDIVPNRSDHEAICTCIVNSSALRIPLNQSIKLDIKYPPTINIDRIRGENSLRCNANGNPNSYTFYSWIHQSELGETIREINHTEVISFCPKDPTIRRYQCNGIYICRVENGVKDVSGNRTQSGKVLVRQKGQ</sequence>
<evidence type="ECO:0000256" key="6">
    <source>
        <dbReference type="SAM" id="MobiDB-lite"/>
    </source>
</evidence>
<dbReference type="InterPro" id="IPR007110">
    <property type="entry name" value="Ig-like_dom"/>
</dbReference>
<dbReference type="Gene3D" id="3.60.10.10">
    <property type="entry name" value="Endonuclease/exonuclease/phosphatase"/>
    <property type="match status" value="1"/>
</dbReference>
<dbReference type="SUPFAM" id="SSF48726">
    <property type="entry name" value="Immunoglobulin"/>
    <property type="match status" value="1"/>
</dbReference>
<dbReference type="PROSITE" id="PS50835">
    <property type="entry name" value="IG_LIKE"/>
    <property type="match status" value="2"/>
</dbReference>
<organism evidence="8 9">
    <name type="scientific">Mytilus edulis</name>
    <name type="common">Blue mussel</name>
    <dbReference type="NCBI Taxonomy" id="6550"/>
    <lineage>
        <taxon>Eukaryota</taxon>
        <taxon>Metazoa</taxon>
        <taxon>Spiralia</taxon>
        <taxon>Lophotrochozoa</taxon>
        <taxon>Mollusca</taxon>
        <taxon>Bivalvia</taxon>
        <taxon>Autobranchia</taxon>
        <taxon>Pteriomorphia</taxon>
        <taxon>Mytilida</taxon>
        <taxon>Mytiloidea</taxon>
        <taxon>Mytilidae</taxon>
        <taxon>Mytilinae</taxon>
        <taxon>Mytilus</taxon>
    </lineage>
</organism>
<dbReference type="InterPro" id="IPR013783">
    <property type="entry name" value="Ig-like_fold"/>
</dbReference>
<reference evidence="8" key="1">
    <citation type="submission" date="2021-03" db="EMBL/GenBank/DDBJ databases">
        <authorList>
            <person name="Bekaert M."/>
        </authorList>
    </citation>
    <scope>NUCLEOTIDE SEQUENCE</scope>
</reference>
<evidence type="ECO:0000256" key="5">
    <source>
        <dbReference type="ARBA" id="ARBA00023319"/>
    </source>
</evidence>
<feature type="compositionally biased region" description="Basic residues" evidence="6">
    <location>
        <begin position="240"/>
        <end position="250"/>
    </location>
</feature>
<name>A0A8S3QMV8_MYTED</name>